<feature type="non-terminal residue" evidence="1">
    <location>
        <position position="65"/>
    </location>
</feature>
<organism evidence="2">
    <name type="scientific">Camponotus floridanus</name>
    <name type="common">Florida carpenter ant</name>
    <dbReference type="NCBI Taxonomy" id="104421"/>
    <lineage>
        <taxon>Eukaryota</taxon>
        <taxon>Metazoa</taxon>
        <taxon>Ecdysozoa</taxon>
        <taxon>Arthropoda</taxon>
        <taxon>Hexapoda</taxon>
        <taxon>Insecta</taxon>
        <taxon>Pterygota</taxon>
        <taxon>Neoptera</taxon>
        <taxon>Endopterygota</taxon>
        <taxon>Hymenoptera</taxon>
        <taxon>Apocrita</taxon>
        <taxon>Aculeata</taxon>
        <taxon>Formicoidea</taxon>
        <taxon>Formicidae</taxon>
        <taxon>Formicinae</taxon>
        <taxon>Camponotus</taxon>
    </lineage>
</organism>
<dbReference type="InParanoid" id="E2AI88"/>
<dbReference type="EMBL" id="GL439671">
    <property type="protein sequence ID" value="EFN66852.1"/>
    <property type="molecule type" value="Genomic_DNA"/>
</dbReference>
<name>E2AI88_CAMFO</name>
<sequence length="65" mass="7355">IQVEGTSILVEDHLKYFGLLLDGKWSFGHHFNALAPRMEHVTVALGRLLPNLEGPDGRVRRLYLS</sequence>
<feature type="non-terminal residue" evidence="1">
    <location>
        <position position="1"/>
    </location>
</feature>
<keyword evidence="2" id="KW-1185">Reference proteome</keyword>
<evidence type="ECO:0000313" key="2">
    <source>
        <dbReference type="Proteomes" id="UP000000311"/>
    </source>
</evidence>
<protein>
    <submittedName>
        <fullName evidence="1">Uncharacterized protein</fullName>
    </submittedName>
</protein>
<proteinExistence type="predicted"/>
<gene>
    <name evidence="1" type="ORF">EAG_15401</name>
</gene>
<accession>E2AI88</accession>
<reference evidence="1 2" key="1">
    <citation type="journal article" date="2010" name="Science">
        <title>Genomic comparison of the ants Camponotus floridanus and Harpegnathos saltator.</title>
        <authorList>
            <person name="Bonasio R."/>
            <person name="Zhang G."/>
            <person name="Ye C."/>
            <person name="Mutti N.S."/>
            <person name="Fang X."/>
            <person name="Qin N."/>
            <person name="Donahue G."/>
            <person name="Yang P."/>
            <person name="Li Q."/>
            <person name="Li C."/>
            <person name="Zhang P."/>
            <person name="Huang Z."/>
            <person name="Berger S.L."/>
            <person name="Reinberg D."/>
            <person name="Wang J."/>
            <person name="Liebig J."/>
        </authorList>
    </citation>
    <scope>NUCLEOTIDE SEQUENCE [LARGE SCALE GENOMIC DNA]</scope>
    <source>
        <strain evidence="2">C129</strain>
    </source>
</reference>
<dbReference type="AlphaFoldDB" id="E2AI88"/>
<dbReference type="Proteomes" id="UP000000311">
    <property type="component" value="Unassembled WGS sequence"/>
</dbReference>
<evidence type="ECO:0000313" key="1">
    <source>
        <dbReference type="EMBL" id="EFN66852.1"/>
    </source>
</evidence>